<dbReference type="GO" id="GO:0016020">
    <property type="term" value="C:membrane"/>
    <property type="evidence" value="ECO:0007669"/>
    <property type="project" value="UniProtKB-SubCell"/>
</dbReference>
<evidence type="ECO:0000256" key="8">
    <source>
        <dbReference type="SAM" id="MobiDB-lite"/>
    </source>
</evidence>
<organism evidence="10">
    <name type="scientific">Schistocephalus solidus</name>
    <name type="common">Tapeworm</name>
    <dbReference type="NCBI Taxonomy" id="70667"/>
    <lineage>
        <taxon>Eukaryota</taxon>
        <taxon>Metazoa</taxon>
        <taxon>Spiralia</taxon>
        <taxon>Lophotrochozoa</taxon>
        <taxon>Platyhelminthes</taxon>
        <taxon>Cestoda</taxon>
        <taxon>Eucestoda</taxon>
        <taxon>Diphyllobothriidea</taxon>
        <taxon>Diphyllobothriidae</taxon>
        <taxon>Schistocephalus</taxon>
    </lineage>
</organism>
<feature type="domain" description="BZIP" evidence="9">
    <location>
        <begin position="358"/>
        <end position="419"/>
    </location>
</feature>
<dbReference type="SMART" id="SM00338">
    <property type="entry name" value="BRLZ"/>
    <property type="match status" value="1"/>
</dbReference>
<dbReference type="SUPFAM" id="SSF57959">
    <property type="entry name" value="Leucine zipper domain"/>
    <property type="match status" value="1"/>
</dbReference>
<dbReference type="PROSITE" id="PS50217">
    <property type="entry name" value="BZIP"/>
    <property type="match status" value="1"/>
</dbReference>
<evidence type="ECO:0000256" key="2">
    <source>
        <dbReference type="ARBA" id="ARBA00009050"/>
    </source>
</evidence>
<dbReference type="CDD" id="cd14700">
    <property type="entry name" value="bZIP_ATF6"/>
    <property type="match status" value="1"/>
</dbReference>
<keyword evidence="7" id="KW-0175">Coiled coil</keyword>
<dbReference type="InterPro" id="IPR051882">
    <property type="entry name" value="ATF_bZIP_TF"/>
</dbReference>
<dbReference type="Pfam" id="PF00170">
    <property type="entry name" value="bZIP_1"/>
    <property type="match status" value="1"/>
</dbReference>
<keyword evidence="5" id="KW-0804">Transcription</keyword>
<accession>A0A0X3PI34</accession>
<dbReference type="GO" id="GO:0030968">
    <property type="term" value="P:endoplasmic reticulum unfolded protein response"/>
    <property type="evidence" value="ECO:0007669"/>
    <property type="project" value="TreeGrafter"/>
</dbReference>
<reference evidence="10" key="1">
    <citation type="submission" date="2016-01" db="EMBL/GenBank/DDBJ databases">
        <title>Reference transcriptome for the parasite Schistocephalus solidus: insights into the molecular evolution of parasitism.</title>
        <authorList>
            <person name="Hebert F.O."/>
            <person name="Grambauer S."/>
            <person name="Barber I."/>
            <person name="Landry C.R."/>
            <person name="Aubin-Horth N."/>
        </authorList>
    </citation>
    <scope>NUCLEOTIDE SEQUENCE</scope>
</reference>
<keyword evidence="4" id="KW-0238">DNA-binding</keyword>
<feature type="compositionally biased region" description="Low complexity" evidence="8">
    <location>
        <begin position="440"/>
        <end position="478"/>
    </location>
</feature>
<protein>
    <recommendedName>
        <fullName evidence="9">BZIP domain-containing protein</fullName>
    </recommendedName>
</protein>
<name>A0A0X3PI34_SCHSO</name>
<evidence type="ECO:0000256" key="6">
    <source>
        <dbReference type="ARBA" id="ARBA00023242"/>
    </source>
</evidence>
<dbReference type="GO" id="GO:0000981">
    <property type="term" value="F:DNA-binding transcription factor activity, RNA polymerase II-specific"/>
    <property type="evidence" value="ECO:0007669"/>
    <property type="project" value="TreeGrafter"/>
</dbReference>
<comment type="subcellular location">
    <subcellularLocation>
        <location evidence="1">Membrane</location>
        <topology evidence="1">Single-pass membrane protein</topology>
    </subcellularLocation>
</comment>
<comment type="similarity">
    <text evidence="2">Belongs to the bZIP family. ATF subfamily.</text>
</comment>
<keyword evidence="3" id="KW-0805">Transcription regulation</keyword>
<evidence type="ECO:0000256" key="5">
    <source>
        <dbReference type="ARBA" id="ARBA00023163"/>
    </source>
</evidence>
<feature type="region of interest" description="Disordered" evidence="8">
    <location>
        <begin position="439"/>
        <end position="478"/>
    </location>
</feature>
<dbReference type="PANTHER" id="PTHR46164:SF3">
    <property type="entry name" value="ATF6, ISOFORM C"/>
    <property type="match status" value="1"/>
</dbReference>
<dbReference type="PANTHER" id="PTHR46164">
    <property type="entry name" value="ATF6, ISOFORM C"/>
    <property type="match status" value="1"/>
</dbReference>
<proteinExistence type="inferred from homology"/>
<dbReference type="GO" id="GO:0000978">
    <property type="term" value="F:RNA polymerase II cis-regulatory region sequence-specific DNA binding"/>
    <property type="evidence" value="ECO:0007669"/>
    <property type="project" value="TreeGrafter"/>
</dbReference>
<evidence type="ECO:0000256" key="1">
    <source>
        <dbReference type="ARBA" id="ARBA00004167"/>
    </source>
</evidence>
<gene>
    <name evidence="10" type="ORF">TR99845</name>
</gene>
<feature type="region of interest" description="Disordered" evidence="8">
    <location>
        <begin position="684"/>
        <end position="709"/>
    </location>
</feature>
<evidence type="ECO:0000313" key="10">
    <source>
        <dbReference type="EMBL" id="JAP51463.1"/>
    </source>
</evidence>
<evidence type="ECO:0000256" key="3">
    <source>
        <dbReference type="ARBA" id="ARBA00023015"/>
    </source>
</evidence>
<evidence type="ECO:0000256" key="4">
    <source>
        <dbReference type="ARBA" id="ARBA00023125"/>
    </source>
</evidence>
<dbReference type="GO" id="GO:0005634">
    <property type="term" value="C:nucleus"/>
    <property type="evidence" value="ECO:0007669"/>
    <property type="project" value="TreeGrafter"/>
</dbReference>
<feature type="coiled-coil region" evidence="7">
    <location>
        <begin position="381"/>
        <end position="408"/>
    </location>
</feature>
<dbReference type="EMBL" id="GEEE01011762">
    <property type="protein sequence ID" value="JAP51463.1"/>
    <property type="molecule type" value="Transcribed_RNA"/>
</dbReference>
<evidence type="ECO:0000256" key="7">
    <source>
        <dbReference type="SAM" id="Coils"/>
    </source>
</evidence>
<dbReference type="AlphaFoldDB" id="A0A0X3PI34"/>
<keyword evidence="6" id="KW-0539">Nucleus</keyword>
<dbReference type="InterPro" id="IPR046347">
    <property type="entry name" value="bZIP_sf"/>
</dbReference>
<sequence>MEVAGDVENALDADMFNFLNEEFNDFDLDMQQILDTPEFDLDGLDGTMFETEKMTADTSDSDSGISNPGDLLLTPREALCLQSSEDVGAATIIGEPPAVSAASLECDSSEVEVPPVVSFQEVPLVAPPSPPTPLYHIQTRTPIIRSTLPIHPKAIQNRTSPPATEHVTLTTTHFRQMPFGAKRHCLSTIPHRTIAFQRPNVLHVPIKSVDAVRKTMPTSTNPIKLESDWASGSLSSASDSLHLSSNTVANASGNLTDVRAVMSRQSLFPPSVPSGTDVAPYTTNSAHTQSFGVTRPSTLALVPLFSDGTRVQSNHHHQQQQHHPVQPFGADLITIDELSLPMHALREVSEETCDKIIKKQERMIKNRQAACLSRLRKKEYLGRLEMRLLQLKEENAHLRQENHEWRHRYDHLEKCLEDVRSELSSLSPSYSSRILMPPVTSSQISPASSSSFSPSADSCTSPSTSDTSTSLDPLPLTSLATTTDRLARLPTILPKNESRPPSALSDYTHLPTFTLSRGSVGPHKQSAERSVMQKNNSLPRVLSVSRGGVPLATTGARGPSESFTLGFLPQTAAKASATSAFPAAYSLPRGGRKKVTTSLFALTCLLALNTFVFPLFNQPPANVRSLSSDKNVGLPSGGFGSVFPERVLGPGVRTLLSMPADSLTEARPAMVDSDRISPVTINSTNCTEARSPEPEVPGPSLNSSAPGFPSSVDVKKSQQVLVLLHGPGSKEDNLSPHNLSTREIVPRLTRVLRRRQRLRDRLILQDRTFQESELMKRFSSMLDFVGDSNDTTFFAPFLGIDGFSGFLQFFDKKRPSNFTIFVSDALQESVSGKPDEAAKYYRISQLEVQIASVKQHRISYV</sequence>
<dbReference type="Gene3D" id="1.20.5.170">
    <property type="match status" value="1"/>
</dbReference>
<dbReference type="InterPro" id="IPR004827">
    <property type="entry name" value="bZIP"/>
</dbReference>
<evidence type="ECO:0000259" key="9">
    <source>
        <dbReference type="PROSITE" id="PS50217"/>
    </source>
</evidence>